<proteinExistence type="predicted"/>
<dbReference type="InterPro" id="IPR007076">
    <property type="entry name" value="TfoX_N"/>
</dbReference>
<dbReference type="AlphaFoldDB" id="A0A0G1UXA0"/>
<feature type="domain" description="TfoX N-terminal" evidence="1">
    <location>
        <begin position="15"/>
        <end position="106"/>
    </location>
</feature>
<comment type="caution">
    <text evidence="2">The sequence shown here is derived from an EMBL/GenBank/DDBJ whole genome shotgun (WGS) entry which is preliminary data.</text>
</comment>
<dbReference type="Proteomes" id="UP000034600">
    <property type="component" value="Unassembled WGS sequence"/>
</dbReference>
<evidence type="ECO:0000313" key="3">
    <source>
        <dbReference type="Proteomes" id="UP000034600"/>
    </source>
</evidence>
<organism evidence="2 3">
    <name type="scientific">Candidatus Jorgensenbacteria bacterium GW2011_GWC1_48_8</name>
    <dbReference type="NCBI Taxonomy" id="1618666"/>
    <lineage>
        <taxon>Bacteria</taxon>
        <taxon>Candidatus Joergenseniibacteriota</taxon>
    </lineage>
</organism>
<protein>
    <submittedName>
        <fullName evidence="2">TfoX domain protein</fullName>
    </submittedName>
</protein>
<evidence type="ECO:0000259" key="1">
    <source>
        <dbReference type="Pfam" id="PF04993"/>
    </source>
</evidence>
<dbReference type="EMBL" id="LCPO01000012">
    <property type="protein sequence ID" value="KKU98879.1"/>
    <property type="molecule type" value="Genomic_DNA"/>
</dbReference>
<dbReference type="SUPFAM" id="SSF159894">
    <property type="entry name" value="YgaC/TfoX-N like"/>
    <property type="match status" value="1"/>
</dbReference>
<dbReference type="Gene3D" id="3.30.1460.30">
    <property type="entry name" value="YgaC/TfoX-N like chaperone"/>
    <property type="match status" value="1"/>
</dbReference>
<accession>A0A0G1UXA0</accession>
<evidence type="ECO:0000313" key="2">
    <source>
        <dbReference type="EMBL" id="KKU98879.1"/>
    </source>
</evidence>
<gene>
    <name evidence="2" type="ORF">UY32_C0012G0008</name>
</gene>
<sequence length="108" mass="12603">MLKRDKSFHDYVLYDLLGGIDGVVSRPMFSGWGIYKNGKIFAFIIDSDLYFKGNKETSRVFEEKGGKQFDYVKKSHPEPVKLPYWSVPEEILEDREVFTEWVSLATKN</sequence>
<reference evidence="2 3" key="1">
    <citation type="journal article" date="2015" name="Nature">
        <title>rRNA introns, odd ribosomes, and small enigmatic genomes across a large radiation of phyla.</title>
        <authorList>
            <person name="Brown C.T."/>
            <person name="Hug L.A."/>
            <person name="Thomas B.C."/>
            <person name="Sharon I."/>
            <person name="Castelle C.J."/>
            <person name="Singh A."/>
            <person name="Wilkins M.J."/>
            <person name="Williams K.H."/>
            <person name="Banfield J.F."/>
        </authorList>
    </citation>
    <scope>NUCLEOTIDE SEQUENCE [LARGE SCALE GENOMIC DNA]</scope>
</reference>
<dbReference type="Pfam" id="PF04993">
    <property type="entry name" value="TfoX_N"/>
    <property type="match status" value="1"/>
</dbReference>
<name>A0A0G1UXA0_9BACT</name>